<accession>A0A7W7KQ97</accession>
<keyword evidence="1" id="KW-0472">Membrane</keyword>
<evidence type="ECO:0000313" key="2">
    <source>
        <dbReference type="EMBL" id="MBB4866891.1"/>
    </source>
</evidence>
<reference evidence="2 3" key="1">
    <citation type="submission" date="2020-08" db="EMBL/GenBank/DDBJ databases">
        <title>Functional genomics of gut bacteria from endangered species of beetles.</title>
        <authorList>
            <person name="Carlos-Shanley C."/>
        </authorList>
    </citation>
    <scope>NUCLEOTIDE SEQUENCE [LARGE SCALE GENOMIC DNA]</scope>
    <source>
        <strain evidence="2 3">S00179</strain>
    </source>
</reference>
<keyword evidence="1" id="KW-0812">Transmembrane</keyword>
<protein>
    <submittedName>
        <fullName evidence="2">Uncharacterized protein</fullName>
    </submittedName>
</protein>
<feature type="transmembrane region" description="Helical" evidence="1">
    <location>
        <begin position="45"/>
        <end position="63"/>
    </location>
</feature>
<organism evidence="2 3">
    <name type="scientific">Pseudomonas nitroreducens</name>
    <dbReference type="NCBI Taxonomy" id="46680"/>
    <lineage>
        <taxon>Bacteria</taxon>
        <taxon>Pseudomonadati</taxon>
        <taxon>Pseudomonadota</taxon>
        <taxon>Gammaproteobacteria</taxon>
        <taxon>Pseudomonadales</taxon>
        <taxon>Pseudomonadaceae</taxon>
        <taxon>Pseudomonas</taxon>
    </lineage>
</organism>
<evidence type="ECO:0000313" key="3">
    <source>
        <dbReference type="Proteomes" id="UP000566995"/>
    </source>
</evidence>
<evidence type="ECO:0000256" key="1">
    <source>
        <dbReference type="SAM" id="Phobius"/>
    </source>
</evidence>
<dbReference type="RefSeq" id="WP_184595843.1">
    <property type="nucleotide sequence ID" value="NZ_JACHLI010000032.1"/>
</dbReference>
<feature type="transmembrane region" description="Helical" evidence="1">
    <location>
        <begin position="69"/>
        <end position="92"/>
    </location>
</feature>
<keyword evidence="1" id="KW-1133">Transmembrane helix</keyword>
<dbReference type="EMBL" id="JACHLI010000032">
    <property type="protein sequence ID" value="MBB4866891.1"/>
    <property type="molecule type" value="Genomic_DNA"/>
</dbReference>
<dbReference type="AlphaFoldDB" id="A0A7W7KQ97"/>
<comment type="caution">
    <text evidence="2">The sequence shown here is derived from an EMBL/GenBank/DDBJ whole genome shotgun (WGS) entry which is preliminary data.</text>
</comment>
<gene>
    <name evidence="2" type="ORF">HNP46_005798</name>
</gene>
<name>A0A7W7KQ97_PSENT</name>
<sequence>MNALEITGYIVLSLISLAGLARFSVVVGASMVAGKVNFRALARDLVILTSLFAGAVLTLYSTGLPLLSAYTAVLVSMLLVEGGMVFIGWWVFGRREERALQAEMRALGVH</sequence>
<feature type="transmembrane region" description="Helical" evidence="1">
    <location>
        <begin position="6"/>
        <end position="33"/>
    </location>
</feature>
<dbReference type="Proteomes" id="UP000566995">
    <property type="component" value="Unassembled WGS sequence"/>
</dbReference>
<proteinExistence type="predicted"/>